<evidence type="ECO:0000313" key="6">
    <source>
        <dbReference type="Proteomes" id="UP000254863"/>
    </source>
</evidence>
<evidence type="ECO:0000259" key="3">
    <source>
        <dbReference type="Pfam" id="PF04754"/>
    </source>
</evidence>
<feature type="region of interest" description="Disordered" evidence="2">
    <location>
        <begin position="254"/>
        <end position="279"/>
    </location>
</feature>
<dbReference type="NCBIfam" id="TIGR01784">
    <property type="entry name" value="T_den_put_tspse"/>
    <property type="match status" value="1"/>
</dbReference>
<dbReference type="RefSeq" id="WP_048262614.1">
    <property type="nucleotide sequence ID" value="NZ_BQUK01000010.1"/>
</dbReference>
<name>A0A7H4N8H5_9ENTR</name>
<reference evidence="4" key="2">
    <citation type="journal article" date="2023" name="Nat. Commun.">
        <title>Genomic dissection of endemic carbapenem resistance reveals metallo-beta-lactamase dissemination through clonal, plasmid and integron transfer.</title>
        <authorList>
            <person name="Macesic N."/>
            <person name="Hawkey J."/>
            <person name="Vezina B."/>
            <person name="Wisniewski J.A."/>
            <person name="Cottingham H."/>
            <person name="Blakeway L.V."/>
            <person name="Harshegyi T."/>
            <person name="Pragastis K."/>
            <person name="Badoordeen G.Z."/>
            <person name="Dennison A."/>
            <person name="Spelman D.W."/>
            <person name="Jenney A.W.J."/>
            <person name="Peleg A.Y."/>
        </authorList>
    </citation>
    <scope>NUCLEOTIDE SEQUENCE</scope>
    <source>
        <strain evidence="4">CPO078</strain>
    </source>
</reference>
<dbReference type="PANTHER" id="PTHR34611">
    <property type="match status" value="1"/>
</dbReference>
<dbReference type="GO" id="GO:1990238">
    <property type="term" value="F:double-stranded DNA endonuclease activity"/>
    <property type="evidence" value="ECO:0007669"/>
    <property type="project" value="TreeGrafter"/>
</dbReference>
<sequence>MEKGTTSTPHDAVFKQFLRQADTARDFLDIHLPPALRQLCDLDSLTLESGSFIEENLRAYYSDVLWALKTAAGEGYIYVVIEHQSSPDAYMAFRMMRYAIAAMQRHLDNGHKTLPLVVPILFYHGVATPYPWSLSWLDKFADPALAKQLYTMPFPLVDITVVPDDEIVQHRRVALLELMQKHIRQRDLLGIVEHLTAILLSGYANDRQLKTLFNYLIHSGKALRLGKFIREVAQRVPQHKEKLMTIAERLREVGRRQGKREGRQEGLEKGRLEGVEEGQRAEAQRIAQTMLAEGMALETVLRITGLSEADIRAVTH</sequence>
<dbReference type="PANTHER" id="PTHR34611:SF2">
    <property type="entry name" value="INACTIVE RECOMBINATION-PROMOTING NUCLEASE-LIKE PROTEIN RPNE-RELATED"/>
    <property type="match status" value="1"/>
</dbReference>
<dbReference type="InterPro" id="IPR051699">
    <property type="entry name" value="Rpn/YhgA-like_nuclease"/>
</dbReference>
<dbReference type="InterPro" id="IPR006842">
    <property type="entry name" value="Transposase_31"/>
</dbReference>
<dbReference type="AlphaFoldDB" id="A0A7H4N8H5"/>
<dbReference type="InterPro" id="IPR010106">
    <property type="entry name" value="RpnA"/>
</dbReference>
<evidence type="ECO:0000256" key="1">
    <source>
        <dbReference type="ARBA" id="ARBA00009787"/>
    </source>
</evidence>
<dbReference type="EMBL" id="UGMS01000001">
    <property type="protein sequence ID" value="STV83265.1"/>
    <property type="molecule type" value="Genomic_DNA"/>
</dbReference>
<dbReference type="Proteomes" id="UP000254863">
    <property type="component" value="Unassembled WGS sequence"/>
</dbReference>
<protein>
    <submittedName>
        <fullName evidence="4 5">Transposase</fullName>
    </submittedName>
</protein>
<evidence type="ECO:0000313" key="5">
    <source>
        <dbReference type="EMBL" id="STV83265.1"/>
    </source>
</evidence>
<evidence type="ECO:0000256" key="2">
    <source>
        <dbReference type="SAM" id="MobiDB-lite"/>
    </source>
</evidence>
<dbReference type="GO" id="GO:0006310">
    <property type="term" value="P:DNA recombination"/>
    <property type="evidence" value="ECO:0007669"/>
    <property type="project" value="TreeGrafter"/>
</dbReference>
<dbReference type="EMBL" id="JARTTH020000001">
    <property type="protein sequence ID" value="MEC6053854.1"/>
    <property type="molecule type" value="Genomic_DNA"/>
</dbReference>
<dbReference type="Proteomes" id="UP001175817">
    <property type="component" value="Unassembled WGS sequence"/>
</dbReference>
<evidence type="ECO:0000313" key="4">
    <source>
        <dbReference type="EMBL" id="MEC6053854.1"/>
    </source>
</evidence>
<organism evidence="5 6">
    <name type="scientific">Klebsiella michiganensis</name>
    <dbReference type="NCBI Taxonomy" id="1134687"/>
    <lineage>
        <taxon>Bacteria</taxon>
        <taxon>Pseudomonadati</taxon>
        <taxon>Pseudomonadota</taxon>
        <taxon>Gammaproteobacteria</taxon>
        <taxon>Enterobacterales</taxon>
        <taxon>Enterobacteriaceae</taxon>
        <taxon>Klebsiella/Raoultella group</taxon>
        <taxon>Klebsiella</taxon>
    </lineage>
</organism>
<comment type="similarity">
    <text evidence="1">Belongs to the Rpn/YhgA-like nuclease family.</text>
</comment>
<comment type="caution">
    <text evidence="5">The sequence shown here is derived from an EMBL/GenBank/DDBJ whole genome shotgun (WGS) entry which is preliminary data.</text>
</comment>
<gene>
    <name evidence="5" type="ORF">NCTC11685_03379</name>
    <name evidence="4" type="ORF">QAB24_025500</name>
</gene>
<dbReference type="Pfam" id="PF04754">
    <property type="entry name" value="Transposase_31"/>
    <property type="match status" value="1"/>
</dbReference>
<accession>A0A7H4N8H5</accession>
<proteinExistence type="inferred from homology"/>
<reference evidence="5 6" key="1">
    <citation type="submission" date="2018-06" db="EMBL/GenBank/DDBJ databases">
        <authorList>
            <consortium name="Pathogen Informatics"/>
            <person name="Doyle S."/>
        </authorList>
    </citation>
    <scope>NUCLEOTIDE SEQUENCE [LARGE SCALE GENOMIC DNA]</scope>
    <source>
        <strain evidence="5 6">NCTC11685</strain>
    </source>
</reference>
<feature type="domain" description="Transposase (putative) YhgA-like" evidence="3">
    <location>
        <begin position="8"/>
        <end position="209"/>
    </location>
</feature>
<reference evidence="4" key="3">
    <citation type="submission" date="2024-01" db="EMBL/GenBank/DDBJ databases">
        <authorList>
            <person name="Macesic N."/>
        </authorList>
    </citation>
    <scope>NUCLEOTIDE SEQUENCE</scope>
    <source>
        <strain evidence="4">CPO078</strain>
    </source>
</reference>